<keyword evidence="8" id="KW-1185">Reference proteome</keyword>
<keyword evidence="3 5" id="KW-1133">Transmembrane helix</keyword>
<accession>A0A8H7VN56</accession>
<evidence type="ECO:0000256" key="3">
    <source>
        <dbReference type="ARBA" id="ARBA00022989"/>
    </source>
</evidence>
<comment type="subcellular location">
    <subcellularLocation>
        <location evidence="1">Membrane</location>
        <topology evidence="1">Multi-pass membrane protein</topology>
    </subcellularLocation>
</comment>
<feature type="transmembrane region" description="Helical" evidence="5">
    <location>
        <begin position="50"/>
        <end position="72"/>
    </location>
</feature>
<evidence type="ECO:0000256" key="5">
    <source>
        <dbReference type="SAM" id="Phobius"/>
    </source>
</evidence>
<keyword evidence="4 5" id="KW-0472">Membrane</keyword>
<evidence type="ECO:0000256" key="4">
    <source>
        <dbReference type="ARBA" id="ARBA00023136"/>
    </source>
</evidence>
<evidence type="ECO:0000313" key="8">
    <source>
        <dbReference type="Proteomes" id="UP000646827"/>
    </source>
</evidence>
<evidence type="ECO:0000256" key="1">
    <source>
        <dbReference type="ARBA" id="ARBA00004141"/>
    </source>
</evidence>
<reference evidence="7 8" key="1">
    <citation type="submission" date="2020-12" db="EMBL/GenBank/DDBJ databases">
        <title>Metabolic potential, ecology and presence of endohyphal bacteria is reflected in genomic diversity of Mucoromycotina.</title>
        <authorList>
            <person name="Muszewska A."/>
            <person name="Okrasinska A."/>
            <person name="Steczkiewicz K."/>
            <person name="Drgas O."/>
            <person name="Orlowska M."/>
            <person name="Perlinska-Lenart U."/>
            <person name="Aleksandrzak-Piekarczyk T."/>
            <person name="Szatraj K."/>
            <person name="Zielenkiewicz U."/>
            <person name="Pilsyk S."/>
            <person name="Malc E."/>
            <person name="Mieczkowski P."/>
            <person name="Kruszewska J.S."/>
            <person name="Biernat P."/>
            <person name="Pawlowska J."/>
        </authorList>
    </citation>
    <scope>NUCLEOTIDE SEQUENCE [LARGE SCALE GENOMIC DNA]</scope>
    <source>
        <strain evidence="7 8">CBS 142.35</strain>
    </source>
</reference>
<feature type="transmembrane region" description="Helical" evidence="5">
    <location>
        <begin position="84"/>
        <end position="104"/>
    </location>
</feature>
<dbReference type="InterPro" id="IPR020846">
    <property type="entry name" value="MFS_dom"/>
</dbReference>
<proteinExistence type="predicted"/>
<gene>
    <name evidence="7" type="ORF">INT45_012257</name>
</gene>
<feature type="transmembrane region" description="Helical" evidence="5">
    <location>
        <begin position="174"/>
        <end position="193"/>
    </location>
</feature>
<feature type="transmembrane region" description="Helical" evidence="5">
    <location>
        <begin position="116"/>
        <end position="135"/>
    </location>
</feature>
<sequence>MDSDIESIDIKKPPLTTSEKPWYSIELINIHKKEHILDSRDYSMPKKSSILAIVALAAALGPATTSIYYPAVVDMQIGLNTTDTAINASLSIFVFVTAFSPLLWTMLSIRYGSRPIYLISFLICLAGNICCAVSVNITMFIASRAISAMGCSSMMGMGGGTIADIFEPHQRGRAFSYFTSGVLLGPAVSPIIGGYLNQGFEWRSIFWFLSIFTLCVWLSILLILPETKRPSSIELKKASNKEKYKGANKEQVSVSETIANSNQEKKKLTFNELLGPLRFFCFPNVTLITTLNEFQNTPFYI</sequence>
<dbReference type="AlphaFoldDB" id="A0A8H7VN56"/>
<dbReference type="EMBL" id="JAEPRB010000130">
    <property type="protein sequence ID" value="KAG2220764.1"/>
    <property type="molecule type" value="Genomic_DNA"/>
</dbReference>
<dbReference type="GO" id="GO:0005886">
    <property type="term" value="C:plasma membrane"/>
    <property type="evidence" value="ECO:0007669"/>
    <property type="project" value="TreeGrafter"/>
</dbReference>
<feature type="non-terminal residue" evidence="7">
    <location>
        <position position="1"/>
    </location>
</feature>
<dbReference type="OrthoDB" id="440553at2759"/>
<dbReference type="Proteomes" id="UP000646827">
    <property type="component" value="Unassembled WGS sequence"/>
</dbReference>
<dbReference type="PROSITE" id="PS50850">
    <property type="entry name" value="MFS"/>
    <property type="match status" value="1"/>
</dbReference>
<organism evidence="7 8">
    <name type="scientific">Circinella minor</name>
    <dbReference type="NCBI Taxonomy" id="1195481"/>
    <lineage>
        <taxon>Eukaryota</taxon>
        <taxon>Fungi</taxon>
        <taxon>Fungi incertae sedis</taxon>
        <taxon>Mucoromycota</taxon>
        <taxon>Mucoromycotina</taxon>
        <taxon>Mucoromycetes</taxon>
        <taxon>Mucorales</taxon>
        <taxon>Lichtheimiaceae</taxon>
        <taxon>Circinella</taxon>
    </lineage>
</organism>
<dbReference type="Gene3D" id="1.20.1720.10">
    <property type="entry name" value="Multidrug resistance protein D"/>
    <property type="match status" value="1"/>
</dbReference>
<dbReference type="PANTHER" id="PTHR23502">
    <property type="entry name" value="MAJOR FACILITATOR SUPERFAMILY"/>
    <property type="match status" value="1"/>
</dbReference>
<dbReference type="PANTHER" id="PTHR23502:SF5">
    <property type="entry name" value="QUINIDINE RESISTANCE PROTEIN 3"/>
    <property type="match status" value="1"/>
</dbReference>
<evidence type="ECO:0000313" key="7">
    <source>
        <dbReference type="EMBL" id="KAG2220764.1"/>
    </source>
</evidence>
<name>A0A8H7VN56_9FUNG</name>
<keyword evidence="2 5" id="KW-0812">Transmembrane</keyword>
<evidence type="ECO:0000256" key="2">
    <source>
        <dbReference type="ARBA" id="ARBA00022692"/>
    </source>
</evidence>
<evidence type="ECO:0000259" key="6">
    <source>
        <dbReference type="PROSITE" id="PS50850"/>
    </source>
</evidence>
<dbReference type="SUPFAM" id="SSF103473">
    <property type="entry name" value="MFS general substrate transporter"/>
    <property type="match status" value="1"/>
</dbReference>
<dbReference type="InterPro" id="IPR011701">
    <property type="entry name" value="MFS"/>
</dbReference>
<feature type="transmembrane region" description="Helical" evidence="5">
    <location>
        <begin position="205"/>
        <end position="224"/>
    </location>
</feature>
<dbReference type="Pfam" id="PF07690">
    <property type="entry name" value="MFS_1"/>
    <property type="match status" value="1"/>
</dbReference>
<dbReference type="GO" id="GO:0022857">
    <property type="term" value="F:transmembrane transporter activity"/>
    <property type="evidence" value="ECO:0007669"/>
    <property type="project" value="InterPro"/>
</dbReference>
<protein>
    <recommendedName>
        <fullName evidence="6">Major facilitator superfamily (MFS) profile domain-containing protein</fullName>
    </recommendedName>
</protein>
<feature type="domain" description="Major facilitator superfamily (MFS) profile" evidence="6">
    <location>
        <begin position="50"/>
        <end position="301"/>
    </location>
</feature>
<comment type="caution">
    <text evidence="7">The sequence shown here is derived from an EMBL/GenBank/DDBJ whole genome shotgun (WGS) entry which is preliminary data.</text>
</comment>
<dbReference type="InterPro" id="IPR036259">
    <property type="entry name" value="MFS_trans_sf"/>
</dbReference>